<dbReference type="InterPro" id="IPR011705">
    <property type="entry name" value="BACK"/>
</dbReference>
<name>A0AAW1VJ80_9CUCU</name>
<keyword evidence="3" id="KW-1185">Reference proteome</keyword>
<sequence length="326" mass="37280">MVVVTNEPFSEKEPLCWSPIKKKGTDDDCADKSPTIENAYRNITSSMQADPLEISSPILALDLLSTAVKLRNIPLAKQCIEILDKQLDPTILIKVVSRLSDCTSQNKDNFEPSAPPIIECKDRGSIDWVEDLINNLRHNCLLEIDKHADYILKDPDFLKLAYNDVLQITTRDTLQVSNETIVYCAIMKWASAECNRRTLQPHLLNIKAVLRDLVYAPRYGLMTKKEFQSKKIDGEKGPTKSGILEEKEWRRMLFYIKEKSRNRPVEELPLRGSFPRRVGREKPKVLSSQSCRRSSDCPTKDLNCTTSNRCDKIFLNILTCWSAVFD</sequence>
<dbReference type="GO" id="GO:0005829">
    <property type="term" value="C:cytosol"/>
    <property type="evidence" value="ECO:0007669"/>
    <property type="project" value="TreeGrafter"/>
</dbReference>
<reference evidence="2 3" key="1">
    <citation type="submission" date="2023-03" db="EMBL/GenBank/DDBJ databases">
        <title>Genome insight into feeding habits of ladybird beetles.</title>
        <authorList>
            <person name="Li H.-S."/>
            <person name="Huang Y.-H."/>
            <person name="Pang H."/>
        </authorList>
    </citation>
    <scope>NUCLEOTIDE SEQUENCE [LARGE SCALE GENOMIC DNA]</scope>
    <source>
        <strain evidence="2">SYSU_2023b</strain>
        <tissue evidence="2">Whole body</tissue>
    </source>
</reference>
<evidence type="ECO:0000259" key="1">
    <source>
        <dbReference type="Pfam" id="PF07707"/>
    </source>
</evidence>
<evidence type="ECO:0000313" key="2">
    <source>
        <dbReference type="EMBL" id="KAK9892817.1"/>
    </source>
</evidence>
<dbReference type="AlphaFoldDB" id="A0AAW1VJ80"/>
<dbReference type="Pfam" id="PF07707">
    <property type="entry name" value="BACK"/>
    <property type="match status" value="1"/>
</dbReference>
<evidence type="ECO:0000313" key="3">
    <source>
        <dbReference type="Proteomes" id="UP001431783"/>
    </source>
</evidence>
<dbReference type="PANTHER" id="PTHR45774:SF4">
    <property type="entry name" value="AXUNDEAD, ISOFORM F"/>
    <property type="match status" value="1"/>
</dbReference>
<organism evidence="2 3">
    <name type="scientific">Henosepilachna vigintioctopunctata</name>
    <dbReference type="NCBI Taxonomy" id="420089"/>
    <lineage>
        <taxon>Eukaryota</taxon>
        <taxon>Metazoa</taxon>
        <taxon>Ecdysozoa</taxon>
        <taxon>Arthropoda</taxon>
        <taxon>Hexapoda</taxon>
        <taxon>Insecta</taxon>
        <taxon>Pterygota</taxon>
        <taxon>Neoptera</taxon>
        <taxon>Endopterygota</taxon>
        <taxon>Coleoptera</taxon>
        <taxon>Polyphaga</taxon>
        <taxon>Cucujiformia</taxon>
        <taxon>Coccinelloidea</taxon>
        <taxon>Coccinellidae</taxon>
        <taxon>Epilachninae</taxon>
        <taxon>Epilachnini</taxon>
        <taxon>Henosepilachna</taxon>
    </lineage>
</organism>
<dbReference type="EMBL" id="JARQZJ010000139">
    <property type="protein sequence ID" value="KAK9892817.1"/>
    <property type="molecule type" value="Genomic_DNA"/>
</dbReference>
<proteinExistence type="predicted"/>
<feature type="domain" description="BACK" evidence="1">
    <location>
        <begin position="134"/>
        <end position="204"/>
    </location>
</feature>
<accession>A0AAW1VJ80</accession>
<gene>
    <name evidence="2" type="ORF">WA026_022278</name>
</gene>
<comment type="caution">
    <text evidence="2">The sequence shown here is derived from an EMBL/GenBank/DDBJ whole genome shotgun (WGS) entry which is preliminary data.</text>
</comment>
<protein>
    <recommendedName>
        <fullName evidence="1">BACK domain-containing protein</fullName>
    </recommendedName>
</protein>
<dbReference type="GO" id="GO:0022008">
    <property type="term" value="P:neurogenesis"/>
    <property type="evidence" value="ECO:0007669"/>
    <property type="project" value="TreeGrafter"/>
</dbReference>
<dbReference type="PANTHER" id="PTHR45774">
    <property type="entry name" value="BTB/POZ DOMAIN-CONTAINING"/>
    <property type="match status" value="1"/>
</dbReference>
<dbReference type="Proteomes" id="UP001431783">
    <property type="component" value="Unassembled WGS sequence"/>
</dbReference>
<dbReference type="Gene3D" id="1.25.40.420">
    <property type="match status" value="1"/>
</dbReference>